<feature type="signal peptide" evidence="2">
    <location>
        <begin position="1"/>
        <end position="22"/>
    </location>
</feature>
<evidence type="ECO:0000256" key="2">
    <source>
        <dbReference type="SAM" id="SignalP"/>
    </source>
</evidence>
<dbReference type="EMBL" id="CP102453">
    <property type="protein sequence ID" value="UUX34124.1"/>
    <property type="molecule type" value="Genomic_DNA"/>
</dbReference>
<name>A0ABY5P6E9_9LACT</name>
<dbReference type="RefSeq" id="WP_313793627.1">
    <property type="nucleotide sequence ID" value="NZ_CP102453.1"/>
</dbReference>
<dbReference type="Pfam" id="PF06207">
    <property type="entry name" value="DUF1002"/>
    <property type="match status" value="1"/>
</dbReference>
<evidence type="ECO:0000313" key="3">
    <source>
        <dbReference type="EMBL" id="UUX34124.1"/>
    </source>
</evidence>
<gene>
    <name evidence="3" type="ORF">NRE15_00190</name>
</gene>
<evidence type="ECO:0000256" key="1">
    <source>
        <dbReference type="SAM" id="MobiDB-lite"/>
    </source>
</evidence>
<keyword evidence="2" id="KW-0732">Signal</keyword>
<reference evidence="3 4" key="1">
    <citation type="submission" date="2022-08" db="EMBL/GenBank/DDBJ databases">
        <title>Aerococcaceae sp. nov isolated from spoiled eye mask.</title>
        <authorList>
            <person name="Zhou G."/>
            <person name="Xie X.-B."/>
            <person name="Shi Q.-S."/>
            <person name="Wang Y.-S."/>
            <person name="Wen X."/>
            <person name="Peng H."/>
            <person name="Yang X.-J."/>
            <person name="Tao H.-B."/>
            <person name="Huang X.-M."/>
        </authorList>
    </citation>
    <scope>NUCLEOTIDE SEQUENCE [LARGE SCALE GENOMIC DNA]</scope>
    <source>
        <strain evidence="4">DM20194951</strain>
    </source>
</reference>
<proteinExistence type="predicted"/>
<dbReference type="Proteomes" id="UP001315967">
    <property type="component" value="Chromosome"/>
</dbReference>
<feature type="compositionally biased region" description="Low complexity" evidence="1">
    <location>
        <begin position="543"/>
        <end position="554"/>
    </location>
</feature>
<dbReference type="InterPro" id="IPR009343">
    <property type="entry name" value="DUF1002"/>
</dbReference>
<organism evidence="3 4">
    <name type="scientific">Fundicoccus culcitae</name>
    <dbReference type="NCBI Taxonomy" id="2969821"/>
    <lineage>
        <taxon>Bacteria</taxon>
        <taxon>Bacillati</taxon>
        <taxon>Bacillota</taxon>
        <taxon>Bacilli</taxon>
        <taxon>Lactobacillales</taxon>
        <taxon>Aerococcaceae</taxon>
        <taxon>Fundicoccus</taxon>
    </lineage>
</organism>
<feature type="region of interest" description="Disordered" evidence="1">
    <location>
        <begin position="528"/>
        <end position="554"/>
    </location>
</feature>
<protein>
    <submittedName>
        <fullName evidence="3">DUF1002 domain-containing protein</fullName>
    </submittedName>
</protein>
<accession>A0ABY5P6E9</accession>
<evidence type="ECO:0000313" key="4">
    <source>
        <dbReference type="Proteomes" id="UP001315967"/>
    </source>
</evidence>
<sequence length="874" mass="97831">MKKNKLFRVTLSLMLVSAISYPIVTQLPVVSAVTTDQSVQREGKMSLGGSLNAEQATVTQQLLGAKDVTAENTIRVDGNMVNHYLNDGSNANTGVFSSAYIQPQAEGFGVRVQIVTPQNITLVSATTYQNAAITAGAKDVLVRIATVVEVTGEGALAGVYALLEESGTTLQPKDIQVANKEIQIIDSIKNNTQISDYSTNQFITDVKINIINQINQNVEITEQELNLIIINQLQAHQIDATISNELLNELMQFAKDFSETEAAQNTDTIEQLELSVVGSNWPEVLASQEGSLTVDQALALDRPDYSDNSIYHPIIQAMLDEVYLLLNQGGDLHRVYSHTFVVETLMPQLSQSELEALNYIRTLIYQVTANTDTDRQAQGAQNGVEQPTYKTYLTYYLNQAAQINQEPSFNEIIQRVSAATGLAAEAYSIIGVTQDGRDVTVTFVESWQVTEPVIGTYRFNLDSLEVVDVNTQEVFPLVFDFEAVYGVAVENYAIEAPIPEEYTVPSVESLEEYEVPIIVDESTESIPEVTLPEETPTEEVSSEETITPETETSVVEETVEEVPVEETVEDVPTEEVPVEETVEEVPSEETVEEVPTEEENPVATMALPDFYQSWTDILNGMPAEGIINNETILSADWGDYSDSQIYHPIIQAMYNRFFEQVQINEKVQELLSHTFVLEEMQPNLSADERAAINQLRWLIYQYNAYTWEADRQPAFEQPQLNLKDEYLRRINNYTQAMNDSSVREIISLISRTTGINMQAFATEYEVNADNPSYFDFYYWVDNMPAGEIPSYTYDYINQFVGYRPLGLDAEGNLNAVEPIQAFTFASVYGVDVADEYQPQQAIEYPSQLQDYLNAQETVETDQTQETVETDEVVE</sequence>
<feature type="chain" id="PRO_5047076202" evidence="2">
    <location>
        <begin position="23"/>
        <end position="874"/>
    </location>
</feature>
<keyword evidence="4" id="KW-1185">Reference proteome</keyword>